<dbReference type="OMA" id="ENPHIQV"/>
<accession>Q16YS2</accession>
<dbReference type="Proteomes" id="UP000682892">
    <property type="component" value="Unassembled WGS sequence"/>
</dbReference>
<gene>
    <name evidence="3" type="ORF">AaeL_AAEL008438</name>
</gene>
<feature type="chain" id="PRO_5004185071" evidence="2">
    <location>
        <begin position="24"/>
        <end position="274"/>
    </location>
</feature>
<feature type="compositionally biased region" description="Polar residues" evidence="1">
    <location>
        <begin position="263"/>
        <end position="274"/>
    </location>
</feature>
<evidence type="ECO:0000313" key="4">
    <source>
        <dbReference type="Proteomes" id="UP000682892"/>
    </source>
</evidence>
<dbReference type="eggNOG" id="ENOG502TCZ2">
    <property type="taxonomic scope" value="Eukaryota"/>
</dbReference>
<dbReference type="PaxDb" id="7159-AAEL008438-PA"/>
<evidence type="ECO:0000313" key="3">
    <source>
        <dbReference type="EMBL" id="EAT39777.1"/>
    </source>
</evidence>
<sequence>MKKDRIMWFVVILGILTVCLVDAVQGKRAFAIRMRGKTNSQGGGMSRYSRKNYHQAHIQDSPVVRNPPVPDVPPARSVGNAGAIGPPPAYPGLGHQPVAAGGAPPAYSKIAPPSYAEAMGYSSYAHNYGSAASPGRHYDYQTNNNNLQSVYNENNVAGYGSNYGYHRGSNPFNLGSIVAGVGLWHLGQGLMHSGRSHHHHHDEPSPYDRHHHQYHQEEQEEPIGSTLPPEIENPHIQVNADFDFGPTAAPAPEPAQKILVEPNQLSSFDGSTTT</sequence>
<dbReference type="PhylomeDB" id="Q16YS2"/>
<dbReference type="EMBL" id="CH477510">
    <property type="protein sequence ID" value="EAT39777.1"/>
    <property type="molecule type" value="Genomic_DNA"/>
</dbReference>
<keyword evidence="2" id="KW-0732">Signal</keyword>
<organism evidence="3 4">
    <name type="scientific">Aedes aegypti</name>
    <name type="common">Yellowfever mosquito</name>
    <name type="synonym">Culex aegypti</name>
    <dbReference type="NCBI Taxonomy" id="7159"/>
    <lineage>
        <taxon>Eukaryota</taxon>
        <taxon>Metazoa</taxon>
        <taxon>Ecdysozoa</taxon>
        <taxon>Arthropoda</taxon>
        <taxon>Hexapoda</taxon>
        <taxon>Insecta</taxon>
        <taxon>Pterygota</taxon>
        <taxon>Neoptera</taxon>
        <taxon>Endopterygota</taxon>
        <taxon>Diptera</taxon>
        <taxon>Nematocera</taxon>
        <taxon>Culicoidea</taxon>
        <taxon>Culicidae</taxon>
        <taxon>Culicinae</taxon>
        <taxon>Aedini</taxon>
        <taxon>Aedes</taxon>
        <taxon>Stegomyia</taxon>
    </lineage>
</organism>
<name>Q16YS2_AEDAE</name>
<feature type="region of interest" description="Disordered" evidence="1">
    <location>
        <begin position="193"/>
        <end position="274"/>
    </location>
</feature>
<feature type="signal peptide" evidence="2">
    <location>
        <begin position="1"/>
        <end position="23"/>
    </location>
</feature>
<reference evidence="3" key="2">
    <citation type="journal article" date="2007" name="Science">
        <title>Genome sequence of Aedes aegypti, a major arbovirus vector.</title>
        <authorList>
            <person name="Nene V."/>
            <person name="Wortman J.R."/>
            <person name="Lawson D."/>
            <person name="Haas B."/>
            <person name="Kodira C."/>
            <person name="Tu Z.J."/>
            <person name="Loftus B."/>
            <person name="Xi Z."/>
            <person name="Megy K."/>
            <person name="Grabherr M."/>
            <person name="Ren Q."/>
            <person name="Zdobnov E.M."/>
            <person name="Lobo N.F."/>
            <person name="Campbell K.S."/>
            <person name="Brown S.E."/>
            <person name="Bonaldo M.F."/>
            <person name="Zhu J."/>
            <person name="Sinkins S.P."/>
            <person name="Hogenkamp D.G."/>
            <person name="Amedeo P."/>
            <person name="Arensburger P."/>
            <person name="Atkinson P.W."/>
            <person name="Bidwell S."/>
            <person name="Biedler J."/>
            <person name="Birney E."/>
            <person name="Bruggner R.V."/>
            <person name="Costas J."/>
            <person name="Coy M.R."/>
            <person name="Crabtree J."/>
            <person name="Crawford M."/>
            <person name="Debruyn B."/>
            <person name="Decaprio D."/>
            <person name="Eiglmeier K."/>
            <person name="Eisenstadt E."/>
            <person name="El-Dorry H."/>
            <person name="Gelbart W.M."/>
            <person name="Gomes S.L."/>
            <person name="Hammond M."/>
            <person name="Hannick L.I."/>
            <person name="Hogan J.R."/>
            <person name="Holmes M.H."/>
            <person name="Jaffe D."/>
            <person name="Johnston J.S."/>
            <person name="Kennedy R.C."/>
            <person name="Koo H."/>
            <person name="Kravitz S."/>
            <person name="Kriventseva E.V."/>
            <person name="Kulp D."/>
            <person name="Labutti K."/>
            <person name="Lee E."/>
            <person name="Li S."/>
            <person name="Lovin D.D."/>
            <person name="Mao C."/>
            <person name="Mauceli E."/>
            <person name="Menck C.F."/>
            <person name="Miller J.R."/>
            <person name="Montgomery P."/>
            <person name="Mori A."/>
            <person name="Nascimento A.L."/>
            <person name="Naveira H.F."/>
            <person name="Nusbaum C."/>
            <person name="O'leary S."/>
            <person name="Orvis J."/>
            <person name="Pertea M."/>
            <person name="Quesneville H."/>
            <person name="Reidenbach K.R."/>
            <person name="Rogers Y.H."/>
            <person name="Roth C.W."/>
            <person name="Schneider J.R."/>
            <person name="Schatz M."/>
            <person name="Shumway M."/>
            <person name="Stanke M."/>
            <person name="Stinson E.O."/>
            <person name="Tubio J.M."/>
            <person name="Vanzee J.P."/>
            <person name="Verjovski-Almeida S."/>
            <person name="Werner D."/>
            <person name="White O."/>
            <person name="Wyder S."/>
            <person name="Zeng Q."/>
            <person name="Zhao Q."/>
            <person name="Zhao Y."/>
            <person name="Hill C.A."/>
            <person name="Raikhel A.S."/>
            <person name="Soares M.B."/>
            <person name="Knudson D.L."/>
            <person name="Lee N.H."/>
            <person name="Galagan J."/>
            <person name="Salzberg S.L."/>
            <person name="Paulsen I.T."/>
            <person name="Dimopoulos G."/>
            <person name="Collins F.H."/>
            <person name="Birren B."/>
            <person name="Fraser-Liggett C.M."/>
            <person name="Severson D.W."/>
        </authorList>
    </citation>
    <scope>NUCLEOTIDE SEQUENCE [LARGE SCALE GENOMIC DNA]</scope>
    <source>
        <strain evidence="3">Liverpool</strain>
    </source>
</reference>
<dbReference type="AlphaFoldDB" id="Q16YS2"/>
<proteinExistence type="predicted"/>
<dbReference type="HOGENOM" id="CLU_068122_0_0_1"/>
<reference evidence="3" key="3">
    <citation type="submission" date="2012-09" db="EMBL/GenBank/DDBJ databases">
        <authorList>
            <consortium name="VectorBase"/>
        </authorList>
    </citation>
    <scope>NUCLEOTIDE SEQUENCE</scope>
    <source>
        <strain evidence="3">Liverpool</strain>
    </source>
</reference>
<reference evidence="3" key="1">
    <citation type="submission" date="2005-10" db="EMBL/GenBank/DDBJ databases">
        <authorList>
            <person name="Loftus B.J."/>
            <person name="Nene V.M."/>
            <person name="Hannick L.I."/>
            <person name="Bidwell S."/>
            <person name="Haas B."/>
            <person name="Amedeo P."/>
            <person name="Orvis J."/>
            <person name="Wortman J.R."/>
            <person name="White O.R."/>
            <person name="Salzberg S."/>
            <person name="Shumway M."/>
            <person name="Koo H."/>
            <person name="Zhao Y."/>
            <person name="Holmes M."/>
            <person name="Miller J."/>
            <person name="Schatz M."/>
            <person name="Pop M."/>
            <person name="Pai G."/>
            <person name="Utterback T."/>
            <person name="Rogers Y.-H."/>
            <person name="Kravitz S."/>
            <person name="Fraser C.M."/>
        </authorList>
    </citation>
    <scope>NUCLEOTIDE SEQUENCE</scope>
    <source>
        <strain evidence="3">Liverpool</strain>
    </source>
</reference>
<protein>
    <submittedName>
        <fullName evidence="3">AAEL008438-PA</fullName>
    </submittedName>
</protein>
<evidence type="ECO:0000256" key="2">
    <source>
        <dbReference type="SAM" id="SignalP"/>
    </source>
</evidence>
<evidence type="ECO:0000256" key="1">
    <source>
        <dbReference type="SAM" id="MobiDB-lite"/>
    </source>
</evidence>